<accession>A0A7S2YLU2</accession>
<sequence length="101" mass="11239">MKASFSFCEDGKAAADWTQSNQGNRGRAITTLSIRMSVSQVRQRCCQMFFTRPNAAAAELRTGHVVPQESTKGRLLLLHATESLLCPIQKLSELLPRVNYV</sequence>
<dbReference type="AlphaFoldDB" id="A0A7S2YLU2"/>
<proteinExistence type="predicted"/>
<organism evidence="1">
    <name type="scientific">Entomoneis paludosa</name>
    <dbReference type="NCBI Taxonomy" id="265537"/>
    <lineage>
        <taxon>Eukaryota</taxon>
        <taxon>Sar</taxon>
        <taxon>Stramenopiles</taxon>
        <taxon>Ochrophyta</taxon>
        <taxon>Bacillariophyta</taxon>
        <taxon>Bacillariophyceae</taxon>
        <taxon>Bacillariophycidae</taxon>
        <taxon>Entomoneidaceae</taxon>
        <taxon>Entomoneis</taxon>
    </lineage>
</organism>
<evidence type="ECO:0000313" key="1">
    <source>
        <dbReference type="EMBL" id="CAD9983156.1"/>
    </source>
</evidence>
<protein>
    <submittedName>
        <fullName evidence="1">Uncharacterized protein</fullName>
    </submittedName>
</protein>
<name>A0A7S2YLU2_9STRA</name>
<dbReference type="EMBL" id="HBHT01031179">
    <property type="protein sequence ID" value="CAD9983156.1"/>
    <property type="molecule type" value="Transcribed_RNA"/>
</dbReference>
<gene>
    <name evidence="1" type="ORF">APAL1065_LOCUS20956</name>
</gene>
<reference evidence="1" key="1">
    <citation type="submission" date="2021-01" db="EMBL/GenBank/DDBJ databases">
        <authorList>
            <person name="Corre E."/>
            <person name="Pelletier E."/>
            <person name="Niang G."/>
            <person name="Scheremetjew M."/>
            <person name="Finn R."/>
            <person name="Kale V."/>
            <person name="Holt S."/>
            <person name="Cochrane G."/>
            <person name="Meng A."/>
            <person name="Brown T."/>
            <person name="Cohen L."/>
        </authorList>
    </citation>
    <scope>NUCLEOTIDE SEQUENCE</scope>
    <source>
        <strain evidence="1">CCMP125</strain>
    </source>
</reference>